<accession>A0A165DF46</accession>
<dbReference type="EMBL" id="KV427634">
    <property type="protein sequence ID" value="KZT04754.1"/>
    <property type="molecule type" value="Genomic_DNA"/>
</dbReference>
<evidence type="ECO:0000256" key="2">
    <source>
        <dbReference type="SAM" id="SignalP"/>
    </source>
</evidence>
<dbReference type="RefSeq" id="XP_040762494.1">
    <property type="nucleotide sequence ID" value="XM_040907139.1"/>
</dbReference>
<dbReference type="OrthoDB" id="10261782at2759"/>
<feature type="signal peptide" evidence="2">
    <location>
        <begin position="1"/>
        <end position="19"/>
    </location>
</feature>
<name>A0A165DF46_9APHY</name>
<sequence length="550" mass="59991">MNWLTALAVRIAAANAVAAAYASDQYPLTAQAETRVSLPWDEPLSQDATGNFIFQALASLMQTAANAIYPNGHAIVPASIPPGTLLYHGRGSDVLPEMDWIAFDPEHSMFFAGRGNDSTLFTFSTTRELKLVYFDGSSGNKVSGVVDTQELLVWGEIRGGAGGRSGERQLITDACTWGAQYGIDGYVRMEADFEIMYCNFSQGLELVSAVNVVGGGSIGGPRGGPRKDQYLTSRDRLQGLPLPESPEHGPGGPPDRPGSPRGPGGPGGGSPTPPPGWKGSFPNSVMHEVGHAGAWHNDFPGELRVRVDPSGLISFFDPALTSLAKARRSLTRRQYRLLNISAMDIATVQADAADVFARVSTAGSGLDWQGLARVIEDRFSDRLPYLRYLLHQPTTNVSAHTADIRQQLITSLLPYMPRTGVGEPDWFAEIAHGCATRFTAHLPAARFTKQEHVLFRAVDVVLHEICRVLTSAWRDAFDVEQQSVDVAAGLLKKWKDDVDWLVEWLDWPTWMGCHPACGVDEWCYVPQHRPFGGDDENDHTPRCVSMTPPL</sequence>
<protein>
    <recommendedName>
        <fullName evidence="5">Peptidase M60 domain-containing protein</fullName>
    </recommendedName>
</protein>
<evidence type="ECO:0000256" key="1">
    <source>
        <dbReference type="SAM" id="MobiDB-lite"/>
    </source>
</evidence>
<dbReference type="Proteomes" id="UP000076871">
    <property type="component" value="Unassembled WGS sequence"/>
</dbReference>
<dbReference type="PANTHER" id="PTHR35204">
    <property type="entry name" value="YALI0A21131P"/>
    <property type="match status" value="1"/>
</dbReference>
<keyword evidence="2" id="KW-0732">Signal</keyword>
<dbReference type="InParanoid" id="A0A165DF46"/>
<dbReference type="STRING" id="1314785.A0A165DF46"/>
<organism evidence="3 4">
    <name type="scientific">Laetiporus sulphureus 93-53</name>
    <dbReference type="NCBI Taxonomy" id="1314785"/>
    <lineage>
        <taxon>Eukaryota</taxon>
        <taxon>Fungi</taxon>
        <taxon>Dikarya</taxon>
        <taxon>Basidiomycota</taxon>
        <taxon>Agaricomycotina</taxon>
        <taxon>Agaricomycetes</taxon>
        <taxon>Polyporales</taxon>
        <taxon>Laetiporus</taxon>
    </lineage>
</organism>
<dbReference type="InterPro" id="IPR038921">
    <property type="entry name" value="YOR389W-like"/>
</dbReference>
<feature type="compositionally biased region" description="Gly residues" evidence="1">
    <location>
        <begin position="261"/>
        <end position="270"/>
    </location>
</feature>
<feature type="region of interest" description="Disordered" evidence="1">
    <location>
        <begin position="238"/>
        <end position="283"/>
    </location>
</feature>
<dbReference type="PANTHER" id="PTHR35204:SF1">
    <property type="entry name" value="ENTEROTOXIN"/>
    <property type="match status" value="1"/>
</dbReference>
<reference evidence="3 4" key="1">
    <citation type="journal article" date="2016" name="Mol. Biol. Evol.">
        <title>Comparative Genomics of Early-Diverging Mushroom-Forming Fungi Provides Insights into the Origins of Lignocellulose Decay Capabilities.</title>
        <authorList>
            <person name="Nagy L.G."/>
            <person name="Riley R."/>
            <person name="Tritt A."/>
            <person name="Adam C."/>
            <person name="Daum C."/>
            <person name="Floudas D."/>
            <person name="Sun H."/>
            <person name="Yadav J.S."/>
            <person name="Pangilinan J."/>
            <person name="Larsson K.H."/>
            <person name="Matsuura K."/>
            <person name="Barry K."/>
            <person name="Labutti K."/>
            <person name="Kuo R."/>
            <person name="Ohm R.A."/>
            <person name="Bhattacharya S.S."/>
            <person name="Shirouzu T."/>
            <person name="Yoshinaga Y."/>
            <person name="Martin F.M."/>
            <person name="Grigoriev I.V."/>
            <person name="Hibbett D.S."/>
        </authorList>
    </citation>
    <scope>NUCLEOTIDE SEQUENCE [LARGE SCALE GENOMIC DNA]</scope>
    <source>
        <strain evidence="3 4">93-53</strain>
    </source>
</reference>
<dbReference type="GeneID" id="63824168"/>
<proteinExistence type="predicted"/>
<evidence type="ECO:0008006" key="5">
    <source>
        <dbReference type="Google" id="ProtNLM"/>
    </source>
</evidence>
<gene>
    <name evidence="3" type="ORF">LAESUDRAFT_715317</name>
</gene>
<evidence type="ECO:0000313" key="4">
    <source>
        <dbReference type="Proteomes" id="UP000076871"/>
    </source>
</evidence>
<dbReference type="AlphaFoldDB" id="A0A165DF46"/>
<keyword evidence="4" id="KW-1185">Reference proteome</keyword>
<feature type="chain" id="PRO_5007856525" description="Peptidase M60 domain-containing protein" evidence="2">
    <location>
        <begin position="20"/>
        <end position="550"/>
    </location>
</feature>
<evidence type="ECO:0000313" key="3">
    <source>
        <dbReference type="EMBL" id="KZT04754.1"/>
    </source>
</evidence>